<dbReference type="Proteomes" id="UP001500642">
    <property type="component" value="Unassembled WGS sequence"/>
</dbReference>
<comment type="caution">
    <text evidence="3">The sequence shown here is derived from an EMBL/GenBank/DDBJ whole genome shotgun (WGS) entry which is preliminary data.</text>
</comment>
<dbReference type="InterPro" id="IPR050177">
    <property type="entry name" value="Lipid_A_modif_metabolic_enz"/>
</dbReference>
<proteinExistence type="predicted"/>
<dbReference type="RefSeq" id="WP_295687523.1">
    <property type="nucleotide sequence ID" value="NZ_BAABGL010000012.1"/>
</dbReference>
<sequence>MRVAVVGATGNVGTAVLTALHERPEVTDVLGIARRLPDESRPPYSGCAWTSIDIGAATDPDTAVAQLTRAFAGVDAVVHLAWLIQPNSDRALLRRVNVAGTAHVARAVAAAGVPHLVVASSVGAYSPAQDDRAHDETWPHGGIPSSHYSVDKAAQERLLDEFAADHPEILLTRLRPALTFQAAAASEIQRYFLGDLAPVQALRAGRLPALPVPKGLRVQAVHSADVGRAYAAAVATRAPGAFNICTDDVLGAQELADLVDHGRFVELPVGAVRAALAAAHRTGAVPADPGWLDMGMQVPVMDGSRARREFAWEPQHTAAETLRELLAALSEGQGGDSVPLRPSDERRLRTAVGGPDRDRDEGTPAIAAVVDRDLLGLYLSDHLTGATAGVERIERMAEAYADSPVFARLSSLAEEIRGERELLRRIIRRLGLKQLPHRQALSWAGERAARLKTNGTLFSRSPMTLVLEAELMRSAVVGKRGGWQTLETNADLLGLDPHVFAELSEKVDGQLTVLDAVHAYARERAFRTGRDSFTAAATGHGTDPADSTDPDGLA</sequence>
<dbReference type="PANTHER" id="PTHR43245">
    <property type="entry name" value="BIFUNCTIONAL POLYMYXIN RESISTANCE PROTEIN ARNA"/>
    <property type="match status" value="1"/>
</dbReference>
<evidence type="ECO:0000259" key="2">
    <source>
        <dbReference type="Pfam" id="PF01370"/>
    </source>
</evidence>
<dbReference type="InterPro" id="IPR001509">
    <property type="entry name" value="Epimerase_deHydtase"/>
</dbReference>
<dbReference type="EMBL" id="BAABGL010000012">
    <property type="protein sequence ID" value="GAA4391242.1"/>
    <property type="molecule type" value="Genomic_DNA"/>
</dbReference>
<dbReference type="Pfam" id="PF01370">
    <property type="entry name" value="Epimerase"/>
    <property type="match status" value="1"/>
</dbReference>
<name>A0ABP8JIT4_9MICO</name>
<reference evidence="4" key="1">
    <citation type="journal article" date="2019" name="Int. J. Syst. Evol. Microbiol.">
        <title>The Global Catalogue of Microorganisms (GCM) 10K type strain sequencing project: providing services to taxonomists for standard genome sequencing and annotation.</title>
        <authorList>
            <consortium name="The Broad Institute Genomics Platform"/>
            <consortium name="The Broad Institute Genome Sequencing Center for Infectious Disease"/>
            <person name="Wu L."/>
            <person name="Ma J."/>
        </authorList>
    </citation>
    <scope>NUCLEOTIDE SEQUENCE [LARGE SCALE GENOMIC DNA]</scope>
    <source>
        <strain evidence="4">JCM 17808</strain>
    </source>
</reference>
<dbReference type="Gene3D" id="3.40.50.720">
    <property type="entry name" value="NAD(P)-binding Rossmann-like Domain"/>
    <property type="match status" value="1"/>
</dbReference>
<evidence type="ECO:0000256" key="1">
    <source>
        <dbReference type="SAM" id="MobiDB-lite"/>
    </source>
</evidence>
<feature type="region of interest" description="Disordered" evidence="1">
    <location>
        <begin position="332"/>
        <end position="362"/>
    </location>
</feature>
<evidence type="ECO:0000313" key="3">
    <source>
        <dbReference type="EMBL" id="GAA4391242.1"/>
    </source>
</evidence>
<feature type="region of interest" description="Disordered" evidence="1">
    <location>
        <begin position="532"/>
        <end position="554"/>
    </location>
</feature>
<feature type="domain" description="NAD-dependent epimerase/dehydratase" evidence="2">
    <location>
        <begin position="3"/>
        <end position="245"/>
    </location>
</feature>
<gene>
    <name evidence="3" type="ORF">GCM10023167_18430</name>
</gene>
<dbReference type="SUPFAM" id="SSF51735">
    <property type="entry name" value="NAD(P)-binding Rossmann-fold domains"/>
    <property type="match status" value="1"/>
</dbReference>
<evidence type="ECO:0000313" key="4">
    <source>
        <dbReference type="Proteomes" id="UP001500642"/>
    </source>
</evidence>
<protein>
    <recommendedName>
        <fullName evidence="2">NAD-dependent epimerase/dehydratase domain-containing protein</fullName>
    </recommendedName>
</protein>
<dbReference type="InterPro" id="IPR036291">
    <property type="entry name" value="NAD(P)-bd_dom_sf"/>
</dbReference>
<keyword evidence="4" id="KW-1185">Reference proteome</keyword>
<organism evidence="3 4">
    <name type="scientific">Brevibacterium pityocampae</name>
    <dbReference type="NCBI Taxonomy" id="506594"/>
    <lineage>
        <taxon>Bacteria</taxon>
        <taxon>Bacillati</taxon>
        <taxon>Actinomycetota</taxon>
        <taxon>Actinomycetes</taxon>
        <taxon>Micrococcales</taxon>
        <taxon>Brevibacteriaceae</taxon>
        <taxon>Brevibacterium</taxon>
    </lineage>
</organism>
<accession>A0ABP8JIT4</accession>